<evidence type="ECO:0000256" key="7">
    <source>
        <dbReference type="ARBA" id="ARBA00048047"/>
    </source>
</evidence>
<feature type="domain" description="VOC" evidence="10">
    <location>
        <begin position="10"/>
        <end position="177"/>
    </location>
</feature>
<evidence type="ECO:0000256" key="5">
    <source>
        <dbReference type="ARBA" id="ARBA00023004"/>
    </source>
</evidence>
<feature type="binding site" evidence="9">
    <location>
        <position position="208"/>
    </location>
    <ligand>
        <name>Fe cation</name>
        <dbReference type="ChEBI" id="CHEBI:24875"/>
    </ligand>
</feature>
<dbReference type="GO" id="GO:0046872">
    <property type="term" value="F:metal ion binding"/>
    <property type="evidence" value="ECO:0007669"/>
    <property type="project" value="UniProtKB-KW"/>
</dbReference>
<evidence type="ECO:0000256" key="1">
    <source>
        <dbReference type="ARBA" id="ARBA00005877"/>
    </source>
</evidence>
<dbReference type="InterPro" id="IPR029068">
    <property type="entry name" value="Glyas_Bleomycin-R_OHBP_Dase"/>
</dbReference>
<evidence type="ECO:0000256" key="6">
    <source>
        <dbReference type="ARBA" id="ARBA00033727"/>
    </source>
</evidence>
<dbReference type="SUPFAM" id="SSF54593">
    <property type="entry name" value="Glyoxalase/Bleomycin resistance protein/Dihydroxybiphenyl dioxygenase"/>
    <property type="match status" value="2"/>
</dbReference>
<dbReference type="InterPro" id="IPR005956">
    <property type="entry name" value="4OHPhenylPyrv_dOase"/>
</dbReference>
<comment type="catalytic activity">
    <reaction evidence="7">
        <text>3-(4-hydroxyphenyl)pyruvate + O2 = homogentisate + CO2</text>
        <dbReference type="Rhea" id="RHEA:16189"/>
        <dbReference type="ChEBI" id="CHEBI:15379"/>
        <dbReference type="ChEBI" id="CHEBI:16169"/>
        <dbReference type="ChEBI" id="CHEBI:16526"/>
        <dbReference type="ChEBI" id="CHEBI:36242"/>
        <dbReference type="EC" id="1.13.11.27"/>
    </reaction>
    <physiologicalReaction direction="left-to-right" evidence="7">
        <dbReference type="Rhea" id="RHEA:16190"/>
    </physiologicalReaction>
</comment>
<evidence type="ECO:0000256" key="9">
    <source>
        <dbReference type="PIRSR" id="PIRSR009283-1"/>
    </source>
</evidence>
<dbReference type="InterPro" id="IPR037523">
    <property type="entry name" value="VOC_core"/>
</dbReference>
<dbReference type="RefSeq" id="XP_030061429.1">
    <property type="nucleotide sequence ID" value="XM_030205569.1"/>
</dbReference>
<keyword evidence="4" id="KW-0677">Repeat</keyword>
<dbReference type="PANTHER" id="PTHR11959:SF10">
    <property type="entry name" value="4-HYDROXYPHENYLPYRUVATE DIOXYGENASE-LIKE PROTEIN"/>
    <property type="match status" value="1"/>
</dbReference>
<dbReference type="KEGG" id="muo:115471754"/>
<dbReference type="PROSITE" id="PS51819">
    <property type="entry name" value="VOC"/>
    <property type="match status" value="2"/>
</dbReference>
<organism evidence="11 12">
    <name type="scientific">Microcaecilia unicolor</name>
    <dbReference type="NCBI Taxonomy" id="1415580"/>
    <lineage>
        <taxon>Eukaryota</taxon>
        <taxon>Metazoa</taxon>
        <taxon>Chordata</taxon>
        <taxon>Craniata</taxon>
        <taxon>Vertebrata</taxon>
        <taxon>Euteleostomi</taxon>
        <taxon>Amphibia</taxon>
        <taxon>Gymnophiona</taxon>
        <taxon>Siphonopidae</taxon>
        <taxon>Microcaecilia</taxon>
    </lineage>
</organism>
<gene>
    <name evidence="12" type="primary">LOC115471754</name>
</gene>
<accession>A0A6P7YF21</accession>
<feature type="binding site" evidence="9">
    <location>
        <position position="311"/>
    </location>
    <ligand>
        <name>Fe cation</name>
        <dbReference type="ChEBI" id="CHEBI:24875"/>
    </ligand>
</feature>
<feature type="binding site" evidence="9">
    <location>
        <position position="406"/>
    </location>
    <ligand>
        <name>Fe cation</name>
        <dbReference type="ChEBI" id="CHEBI:24875"/>
    </ligand>
</feature>
<dbReference type="PANTHER" id="PTHR11959">
    <property type="entry name" value="4-HYDROXYPHENYLPYRUVATE DIOXYGENASE"/>
    <property type="match status" value="1"/>
</dbReference>
<evidence type="ECO:0000313" key="11">
    <source>
        <dbReference type="Proteomes" id="UP000515156"/>
    </source>
</evidence>
<dbReference type="CDD" id="cd07250">
    <property type="entry name" value="HPPD_C_like"/>
    <property type="match status" value="1"/>
</dbReference>
<dbReference type="InterPro" id="IPR004360">
    <property type="entry name" value="Glyas_Fos-R_dOase_dom"/>
</dbReference>
<evidence type="ECO:0000256" key="2">
    <source>
        <dbReference type="ARBA" id="ARBA00018452"/>
    </source>
</evidence>
<evidence type="ECO:0000256" key="4">
    <source>
        <dbReference type="ARBA" id="ARBA00022737"/>
    </source>
</evidence>
<dbReference type="Gene3D" id="3.10.180.10">
    <property type="entry name" value="2,3-Dihydroxybiphenyl 1,2-Dioxygenase, domain 1"/>
    <property type="match status" value="2"/>
</dbReference>
<comment type="cofactor">
    <cofactor evidence="9">
        <name>Fe cation</name>
        <dbReference type="ChEBI" id="CHEBI:24875"/>
    </cofactor>
    <text evidence="9">Binds 1 Fe cation per subunit.</text>
</comment>
<evidence type="ECO:0000256" key="3">
    <source>
        <dbReference type="ARBA" id="ARBA00022723"/>
    </source>
</evidence>
<dbReference type="PIRSF" id="PIRSF009283">
    <property type="entry name" value="HPP_dOase"/>
    <property type="match status" value="1"/>
</dbReference>
<evidence type="ECO:0000259" key="10">
    <source>
        <dbReference type="PROSITE" id="PS51819"/>
    </source>
</evidence>
<keyword evidence="5 9" id="KW-0408">Iron</keyword>
<protein>
    <recommendedName>
        <fullName evidence="2 8">4-hydroxyphenylpyruvate dioxygenase</fullName>
    </recommendedName>
</protein>
<feature type="domain" description="VOC" evidence="10">
    <location>
        <begin position="205"/>
        <end position="363"/>
    </location>
</feature>
<comment type="function">
    <text evidence="6">Catalyzes the conversion of 4-hydroxyphenylpyruvic acid to homogentisic acid, one of the steps in tyrosine catabolism.</text>
</comment>
<proteinExistence type="inferred from homology"/>
<evidence type="ECO:0000313" key="12">
    <source>
        <dbReference type="RefSeq" id="XP_030061429.1"/>
    </source>
</evidence>
<dbReference type="GO" id="GO:0009072">
    <property type="term" value="P:aromatic amino acid metabolic process"/>
    <property type="evidence" value="ECO:0007669"/>
    <property type="project" value="InterPro"/>
</dbReference>
<dbReference type="OrthoDB" id="414569at2759"/>
<keyword evidence="11" id="KW-1185">Reference proteome</keyword>
<dbReference type="Pfam" id="PF00903">
    <property type="entry name" value="Glyoxalase"/>
    <property type="match status" value="1"/>
</dbReference>
<dbReference type="InterPro" id="IPR041735">
    <property type="entry name" value="4OHPhenylPyrv_dOase_C"/>
</dbReference>
<reference evidence="12" key="1">
    <citation type="submission" date="2025-08" db="UniProtKB">
        <authorList>
            <consortium name="RefSeq"/>
        </authorList>
    </citation>
    <scope>IDENTIFICATION</scope>
</reference>
<dbReference type="FunCoup" id="A0A6P7YF21">
    <property type="interactions" value="343"/>
</dbReference>
<dbReference type="CDD" id="cd08342">
    <property type="entry name" value="HPPD_N_like"/>
    <property type="match status" value="1"/>
</dbReference>
<name>A0A6P7YF21_9AMPH</name>
<sequence>MQIMATPFLTLNHIAFHVTNGAALLQELVNKFQFHLFAVRVTETTRQFAVKKGSAVFLVNERPKLGVATAQQKARQEGRLGLIQECTDLSCIPFNHALPIVCPGLDLLYDVCTSCSVDTASNVSFEVEDVDRLYRRLHACGCQILIPPTGVKDDSGCVIYCVIKSIVGNIYHTFIDRSRYTGEFLPGFQVIDSPAMASGLAEITHFDHVTYACPQGSSSQVLKWYEKCFGFQRFQLHQEENAEDGYIISGDGVGLRLTAMQYWTCSKVALSLPLPRKQSDCRFVLAESLPGQGRNQVDTFLEQHGGAGIQHVALYTPDIIAAVRTFCCTGVQFVTPPPAYYTETGKEEEIRAAGQDPQLLSQLGVLLDTDVSMKGEGRGCQGMVERRHLMQIFTKPIFSEETFFLELIQRQGASGFGEGNIRALWQAVQAFIDQKEREQSN</sequence>
<dbReference type="AlphaFoldDB" id="A0A6P7YF21"/>
<comment type="similarity">
    <text evidence="1 8">Belongs to the 4HPPD family.</text>
</comment>
<dbReference type="InParanoid" id="A0A6P7YF21"/>
<dbReference type="Proteomes" id="UP000515156">
    <property type="component" value="Chromosome 6"/>
</dbReference>
<keyword evidence="3 9" id="KW-0479">Metal-binding</keyword>
<dbReference type="InterPro" id="IPR041736">
    <property type="entry name" value="4OHPhenylPyrv_dOase_N"/>
</dbReference>
<dbReference type="GeneID" id="115471754"/>
<evidence type="ECO:0000256" key="8">
    <source>
        <dbReference type="PIRNR" id="PIRNR009283"/>
    </source>
</evidence>
<dbReference type="GO" id="GO:0003868">
    <property type="term" value="F:4-hydroxyphenylpyruvate dioxygenase activity"/>
    <property type="evidence" value="ECO:0007669"/>
    <property type="project" value="UniProtKB-EC"/>
</dbReference>